<dbReference type="EnsemblMetazoa" id="MESCA004056-RA">
    <property type="protein sequence ID" value="MESCA004056-PA"/>
    <property type="gene ID" value="MESCA004056"/>
</dbReference>
<evidence type="ECO:0000313" key="2">
    <source>
        <dbReference type="Proteomes" id="UP000015102"/>
    </source>
</evidence>
<evidence type="ECO:0000313" key="1">
    <source>
        <dbReference type="EnsemblMetazoa" id="MESCA004056-PA"/>
    </source>
</evidence>
<dbReference type="EMBL" id="CAQQ02187547">
    <property type="status" value="NOT_ANNOTATED_CDS"/>
    <property type="molecule type" value="Genomic_DNA"/>
</dbReference>
<dbReference type="AlphaFoldDB" id="T1GKM9"/>
<dbReference type="Proteomes" id="UP000015102">
    <property type="component" value="Unassembled WGS sequence"/>
</dbReference>
<dbReference type="EMBL" id="CAQQ02187548">
    <property type="status" value="NOT_ANNOTATED_CDS"/>
    <property type="molecule type" value="Genomic_DNA"/>
</dbReference>
<reference evidence="1" key="2">
    <citation type="submission" date="2015-06" db="UniProtKB">
        <authorList>
            <consortium name="EnsemblMetazoa"/>
        </authorList>
    </citation>
    <scope>IDENTIFICATION</scope>
</reference>
<organism evidence="1 2">
    <name type="scientific">Megaselia scalaris</name>
    <name type="common">Humpbacked fly</name>
    <name type="synonym">Phora scalaris</name>
    <dbReference type="NCBI Taxonomy" id="36166"/>
    <lineage>
        <taxon>Eukaryota</taxon>
        <taxon>Metazoa</taxon>
        <taxon>Ecdysozoa</taxon>
        <taxon>Arthropoda</taxon>
        <taxon>Hexapoda</taxon>
        <taxon>Insecta</taxon>
        <taxon>Pterygota</taxon>
        <taxon>Neoptera</taxon>
        <taxon>Endopterygota</taxon>
        <taxon>Diptera</taxon>
        <taxon>Brachycera</taxon>
        <taxon>Muscomorpha</taxon>
        <taxon>Platypezoidea</taxon>
        <taxon>Phoridae</taxon>
        <taxon>Megaseliini</taxon>
        <taxon>Megaselia</taxon>
    </lineage>
</organism>
<protein>
    <submittedName>
        <fullName evidence="1">Uncharacterized protein</fullName>
    </submittedName>
</protein>
<dbReference type="EMBL" id="CAQQ02187546">
    <property type="status" value="NOT_ANNOTATED_CDS"/>
    <property type="molecule type" value="Genomic_DNA"/>
</dbReference>
<proteinExistence type="predicted"/>
<name>T1GKM9_MEGSC</name>
<reference evidence="2" key="1">
    <citation type="submission" date="2013-02" db="EMBL/GenBank/DDBJ databases">
        <authorList>
            <person name="Hughes D."/>
        </authorList>
    </citation>
    <scope>NUCLEOTIDE SEQUENCE</scope>
    <source>
        <strain>Durham</strain>
        <strain evidence="2">NC isolate 2 -- Noor lab</strain>
    </source>
</reference>
<accession>T1GKM9</accession>
<keyword evidence="2" id="KW-1185">Reference proteome</keyword>
<dbReference type="HOGENOM" id="CLU_2576601_0_0_1"/>
<sequence>MILPTKRPVDSDEYDSVIWKNVSLCPVALQHFSPSFYYCYVLSLEGIGLAPIKIHYIQRFTIKIDLAKKFIQKKAKFLSKY</sequence>